<protein>
    <submittedName>
        <fullName evidence="1">Uncharacterized protein</fullName>
    </submittedName>
</protein>
<evidence type="ECO:0000313" key="1">
    <source>
        <dbReference type="EMBL" id="KAJ8638401.1"/>
    </source>
</evidence>
<gene>
    <name evidence="1" type="ORF">MRB53_012668</name>
</gene>
<reference evidence="1 2" key="1">
    <citation type="journal article" date="2022" name="Hortic Res">
        <title>A haplotype resolved chromosomal level avocado genome allows analysis of novel avocado genes.</title>
        <authorList>
            <person name="Nath O."/>
            <person name="Fletcher S.J."/>
            <person name="Hayward A."/>
            <person name="Shaw L.M."/>
            <person name="Masouleh A.K."/>
            <person name="Furtado A."/>
            <person name="Henry R.J."/>
            <person name="Mitter N."/>
        </authorList>
    </citation>
    <scope>NUCLEOTIDE SEQUENCE [LARGE SCALE GENOMIC DNA]</scope>
    <source>
        <strain evidence="2">cv. Hass</strain>
    </source>
</reference>
<dbReference type="EMBL" id="CM056811">
    <property type="protein sequence ID" value="KAJ8638401.1"/>
    <property type="molecule type" value="Genomic_DNA"/>
</dbReference>
<dbReference type="Proteomes" id="UP001234297">
    <property type="component" value="Chromosome 3"/>
</dbReference>
<proteinExistence type="predicted"/>
<accession>A0ACC2LYF1</accession>
<comment type="caution">
    <text evidence="1">The sequence shown here is derived from an EMBL/GenBank/DDBJ whole genome shotgun (WGS) entry which is preliminary data.</text>
</comment>
<keyword evidence="2" id="KW-1185">Reference proteome</keyword>
<evidence type="ECO:0000313" key="2">
    <source>
        <dbReference type="Proteomes" id="UP001234297"/>
    </source>
</evidence>
<organism evidence="1 2">
    <name type="scientific">Persea americana</name>
    <name type="common">Avocado</name>
    <dbReference type="NCBI Taxonomy" id="3435"/>
    <lineage>
        <taxon>Eukaryota</taxon>
        <taxon>Viridiplantae</taxon>
        <taxon>Streptophyta</taxon>
        <taxon>Embryophyta</taxon>
        <taxon>Tracheophyta</taxon>
        <taxon>Spermatophyta</taxon>
        <taxon>Magnoliopsida</taxon>
        <taxon>Magnoliidae</taxon>
        <taxon>Laurales</taxon>
        <taxon>Lauraceae</taxon>
        <taxon>Persea</taxon>
    </lineage>
</organism>
<name>A0ACC2LYF1_PERAE</name>
<sequence>MNYWPSLPCNLSECQEPLFDYISSLAINGSKTARAQDFEDPDAHHRHLSHLFGLFPGHTITLEKTPDLSKAADYTLYKRAIHVCFKSGVQATSVQNILKLNNFVRKGVKEEIELNFTSAIAEMLVQSTEKDLYILPALPRDKWANGCVKGLKARGGVTVNICWKEGGLHEVCLWTRANKKSMIRLHYDGTVASARLLAGNIYTFDRKLKCLKMHFL</sequence>